<feature type="domain" description="PepSY" evidence="2">
    <location>
        <begin position="52"/>
        <end position="100"/>
    </location>
</feature>
<evidence type="ECO:0000259" key="2">
    <source>
        <dbReference type="Pfam" id="PF03413"/>
    </source>
</evidence>
<dbReference type="InterPro" id="IPR025711">
    <property type="entry name" value="PepSY"/>
</dbReference>
<dbReference type="EMBL" id="CP066167">
    <property type="protein sequence ID" value="QQD16816.1"/>
    <property type="molecule type" value="Genomic_DNA"/>
</dbReference>
<organism evidence="3 4">
    <name type="scientific">Spongiibacter nanhainus</name>
    <dbReference type="NCBI Taxonomy" id="2794344"/>
    <lineage>
        <taxon>Bacteria</taxon>
        <taxon>Pseudomonadati</taxon>
        <taxon>Pseudomonadota</taxon>
        <taxon>Gammaproteobacteria</taxon>
        <taxon>Cellvibrionales</taxon>
        <taxon>Spongiibacteraceae</taxon>
        <taxon>Spongiibacter</taxon>
    </lineage>
</organism>
<keyword evidence="1" id="KW-0732">Signal</keyword>
<proteinExistence type="predicted"/>
<dbReference type="KEGG" id="snan:I6N98_10490"/>
<evidence type="ECO:0000256" key="1">
    <source>
        <dbReference type="SAM" id="SignalP"/>
    </source>
</evidence>
<reference evidence="3 4" key="1">
    <citation type="submission" date="2020-12" db="EMBL/GenBank/DDBJ databases">
        <authorList>
            <person name="Shan Y."/>
        </authorList>
    </citation>
    <scope>NUCLEOTIDE SEQUENCE [LARGE SCALE GENOMIC DNA]</scope>
    <source>
        <strain evidence="4">csc3.9</strain>
    </source>
</reference>
<feature type="chain" id="PRO_5032995377" evidence="1">
    <location>
        <begin position="24"/>
        <end position="102"/>
    </location>
</feature>
<dbReference type="RefSeq" id="WP_198568318.1">
    <property type="nucleotide sequence ID" value="NZ_CP066167.1"/>
</dbReference>
<dbReference type="Pfam" id="PF03413">
    <property type="entry name" value="PepSY"/>
    <property type="match status" value="1"/>
</dbReference>
<name>A0A7T4QY32_9GAMM</name>
<evidence type="ECO:0000313" key="3">
    <source>
        <dbReference type="EMBL" id="QQD16816.1"/>
    </source>
</evidence>
<dbReference type="AlphaFoldDB" id="A0A7T4QY32"/>
<keyword evidence="4" id="KW-1185">Reference proteome</keyword>
<accession>A0A7T4QY32</accession>
<gene>
    <name evidence="3" type="ORF">I6N98_10490</name>
</gene>
<sequence>MMSRALLCSLPLVVALASASAAANPLLKDLGGGLPKRGLSSPLHTPDLRSSLTAREAIDIAERRYGGRAVGATQIQTGSGVAYRVRILKDNGKIKHVIIDGK</sequence>
<protein>
    <submittedName>
        <fullName evidence="3">PepSY domain-containing protein</fullName>
    </submittedName>
</protein>
<evidence type="ECO:0000313" key="4">
    <source>
        <dbReference type="Proteomes" id="UP000596063"/>
    </source>
</evidence>
<dbReference type="Proteomes" id="UP000596063">
    <property type="component" value="Chromosome"/>
</dbReference>
<feature type="signal peptide" evidence="1">
    <location>
        <begin position="1"/>
        <end position="23"/>
    </location>
</feature>